<dbReference type="InterPro" id="IPR051603">
    <property type="entry name" value="Zinc-ADH_QOR/CCCR"/>
</dbReference>
<keyword evidence="2" id="KW-0862">Zinc</keyword>
<dbReference type="PANTHER" id="PTHR44154">
    <property type="entry name" value="QUINONE OXIDOREDUCTASE"/>
    <property type="match status" value="1"/>
</dbReference>
<evidence type="ECO:0000313" key="4">
    <source>
        <dbReference type="EMBL" id="QEI09312.1"/>
    </source>
</evidence>
<dbReference type="Pfam" id="PF08240">
    <property type="entry name" value="ADH_N"/>
    <property type="match status" value="1"/>
</dbReference>
<dbReference type="NCBIfam" id="TIGR02817">
    <property type="entry name" value="adh_fam_1"/>
    <property type="match status" value="1"/>
</dbReference>
<evidence type="ECO:0000256" key="2">
    <source>
        <dbReference type="RuleBase" id="RU364000"/>
    </source>
</evidence>
<evidence type="ECO:0000256" key="1">
    <source>
        <dbReference type="ARBA" id="ARBA00022857"/>
    </source>
</evidence>
<dbReference type="KEGG" id="pacr:FXN63_13715"/>
<reference evidence="4 5" key="1">
    <citation type="submission" date="2019-08" db="EMBL/GenBank/DDBJ databases">
        <title>Amphibian skin-associated Pigmentiphaga: genome sequence and occurrence across geography and hosts.</title>
        <authorList>
            <person name="Bletz M.C."/>
            <person name="Bunk B."/>
            <person name="Sproeer C."/>
            <person name="Biwer P."/>
            <person name="Reiter S."/>
            <person name="Rabemananjara F.C.E."/>
            <person name="Schulz S."/>
            <person name="Overmann J."/>
            <person name="Vences M."/>
        </authorList>
    </citation>
    <scope>NUCLEOTIDE SEQUENCE [LARGE SCALE GENOMIC DNA]</scope>
    <source>
        <strain evidence="4 5">Mada1488</strain>
    </source>
</reference>
<feature type="domain" description="Enoyl reductase (ER)" evidence="3">
    <location>
        <begin position="19"/>
        <end position="334"/>
    </location>
</feature>
<protein>
    <recommendedName>
        <fullName evidence="2">Zinc-type alcohol dehydrogenase-like protein</fullName>
    </recommendedName>
</protein>
<keyword evidence="2" id="KW-0560">Oxidoreductase</keyword>
<dbReference type="GO" id="GO:0008270">
    <property type="term" value="F:zinc ion binding"/>
    <property type="evidence" value="ECO:0007669"/>
    <property type="project" value="InterPro"/>
</dbReference>
<dbReference type="Proteomes" id="UP000325161">
    <property type="component" value="Chromosome"/>
</dbReference>
<dbReference type="InterPro" id="IPR014182">
    <property type="entry name" value="ADH_Zn_typ-1"/>
</dbReference>
<sequence>MRAIAFRKHSKATAPDCLTDIDAIRPVPGPHDLLVSVRAVSVNPVDTKIRAGLVAAPENVTSLGWDAAGIVEAVGQAVTLFKPGQAVYYAGSFDRSGSNAQFHLVDERIVGHKPRTLGFAQAAALPLTSLTAWQLLFDRLGEQPNKRLGAESLLVLGGAGGVGSMLIQLARRLTGLTVIATASRQQSRDWCMALGAHHVIDHRQALVDQLDALSVPPVTRIAALSNTASHLSELATVISPQGRLAIIDDHDSLDIVPFKSKSVSVHWEMVFTRPLFGTKDMIAQHHILNEVAALVDDGVLRGTATQVLYPLNAENLIQAHRLVEAGGLTGKVVVAMSRADSTADTNTLATPEDQQAHS</sequence>
<dbReference type="SUPFAM" id="SSF50129">
    <property type="entry name" value="GroES-like"/>
    <property type="match status" value="1"/>
</dbReference>
<dbReference type="SUPFAM" id="SSF51735">
    <property type="entry name" value="NAD(P)-binding Rossmann-fold domains"/>
    <property type="match status" value="1"/>
</dbReference>
<dbReference type="InterPro" id="IPR036291">
    <property type="entry name" value="NAD(P)-bd_dom_sf"/>
</dbReference>
<dbReference type="InterPro" id="IPR013154">
    <property type="entry name" value="ADH-like_N"/>
</dbReference>
<proteinExistence type="inferred from homology"/>
<comment type="similarity">
    <text evidence="2">Belongs to the zinc-containing alcohol dehydrogenase family. Quinone oxidoreductase subfamily.</text>
</comment>
<dbReference type="Pfam" id="PF13602">
    <property type="entry name" value="ADH_zinc_N_2"/>
    <property type="match status" value="1"/>
</dbReference>
<dbReference type="CDD" id="cd08252">
    <property type="entry name" value="AL_MDR"/>
    <property type="match status" value="1"/>
</dbReference>
<dbReference type="RefSeq" id="WP_148819320.1">
    <property type="nucleotide sequence ID" value="NZ_CP043046.1"/>
</dbReference>
<gene>
    <name evidence="4" type="ORF">FXN63_13715</name>
</gene>
<keyword evidence="1" id="KW-0521">NADP</keyword>
<dbReference type="InterPro" id="IPR011032">
    <property type="entry name" value="GroES-like_sf"/>
</dbReference>
<accession>A0A5C0B3V1</accession>
<dbReference type="AlphaFoldDB" id="A0A5C0B3V1"/>
<dbReference type="Gene3D" id="3.90.180.10">
    <property type="entry name" value="Medium-chain alcohol dehydrogenases, catalytic domain"/>
    <property type="match status" value="1"/>
</dbReference>
<name>A0A5C0B3V1_9BURK</name>
<evidence type="ECO:0000313" key="5">
    <source>
        <dbReference type="Proteomes" id="UP000325161"/>
    </source>
</evidence>
<dbReference type="GO" id="GO:0016491">
    <property type="term" value="F:oxidoreductase activity"/>
    <property type="evidence" value="ECO:0007669"/>
    <property type="project" value="UniProtKB-KW"/>
</dbReference>
<evidence type="ECO:0000259" key="3">
    <source>
        <dbReference type="SMART" id="SM00829"/>
    </source>
</evidence>
<dbReference type="InterPro" id="IPR020843">
    <property type="entry name" value="ER"/>
</dbReference>
<keyword evidence="5" id="KW-1185">Reference proteome</keyword>
<dbReference type="Gene3D" id="3.40.50.720">
    <property type="entry name" value="NAD(P)-binding Rossmann-like Domain"/>
    <property type="match status" value="1"/>
</dbReference>
<dbReference type="SMART" id="SM00829">
    <property type="entry name" value="PKS_ER"/>
    <property type="match status" value="1"/>
</dbReference>
<organism evidence="4 5">
    <name type="scientific">Pigmentiphaga aceris</name>
    <dbReference type="NCBI Taxonomy" id="1940612"/>
    <lineage>
        <taxon>Bacteria</taxon>
        <taxon>Pseudomonadati</taxon>
        <taxon>Pseudomonadota</taxon>
        <taxon>Betaproteobacteria</taxon>
        <taxon>Burkholderiales</taxon>
        <taxon>Alcaligenaceae</taxon>
        <taxon>Pigmentiphaga</taxon>
    </lineage>
</organism>
<keyword evidence="2" id="KW-0479">Metal-binding</keyword>
<dbReference type="PANTHER" id="PTHR44154:SF1">
    <property type="entry name" value="QUINONE OXIDOREDUCTASE"/>
    <property type="match status" value="1"/>
</dbReference>
<dbReference type="EMBL" id="CP043046">
    <property type="protein sequence ID" value="QEI09312.1"/>
    <property type="molecule type" value="Genomic_DNA"/>
</dbReference>
<dbReference type="OrthoDB" id="9785812at2"/>